<evidence type="ECO:0000313" key="5">
    <source>
        <dbReference type="Proteomes" id="UP000494165"/>
    </source>
</evidence>
<dbReference type="SUPFAM" id="SSF52833">
    <property type="entry name" value="Thioredoxin-like"/>
    <property type="match status" value="1"/>
</dbReference>
<keyword evidence="5" id="KW-1185">Reference proteome</keyword>
<feature type="region of interest" description="Disordered" evidence="2">
    <location>
        <begin position="447"/>
        <end position="471"/>
    </location>
</feature>
<dbReference type="SUPFAM" id="SSF54919">
    <property type="entry name" value="Nucleoside diphosphate kinase, NDK"/>
    <property type="match status" value="1"/>
</dbReference>
<keyword evidence="1" id="KW-0175">Coiled coil</keyword>
<feature type="compositionally biased region" description="Basic and acidic residues" evidence="2">
    <location>
        <begin position="448"/>
        <end position="471"/>
    </location>
</feature>
<dbReference type="PANTHER" id="PTHR46135:SF3">
    <property type="entry name" value="NME_NM23 FAMILY MEMBER 8"/>
    <property type="match status" value="1"/>
</dbReference>
<dbReference type="OrthoDB" id="10263751at2759"/>
<dbReference type="Proteomes" id="UP000494165">
    <property type="component" value="Unassembled WGS sequence"/>
</dbReference>
<feature type="domain" description="Thioredoxin" evidence="3">
    <location>
        <begin position="29"/>
        <end position="118"/>
    </location>
</feature>
<name>A0A8S1D7J8_9INSE</name>
<dbReference type="InterPro" id="IPR017937">
    <property type="entry name" value="Thioredoxin_CS"/>
</dbReference>
<dbReference type="Gene3D" id="3.40.30.10">
    <property type="entry name" value="Glutaredoxin"/>
    <property type="match status" value="1"/>
</dbReference>
<organism evidence="4 5">
    <name type="scientific">Cloeon dipterum</name>
    <dbReference type="NCBI Taxonomy" id="197152"/>
    <lineage>
        <taxon>Eukaryota</taxon>
        <taxon>Metazoa</taxon>
        <taxon>Ecdysozoa</taxon>
        <taxon>Arthropoda</taxon>
        <taxon>Hexapoda</taxon>
        <taxon>Insecta</taxon>
        <taxon>Pterygota</taxon>
        <taxon>Palaeoptera</taxon>
        <taxon>Ephemeroptera</taxon>
        <taxon>Pisciforma</taxon>
        <taxon>Baetidae</taxon>
        <taxon>Cloeon</taxon>
    </lineage>
</organism>
<protein>
    <recommendedName>
        <fullName evidence="3">Thioredoxin domain-containing protein</fullName>
    </recommendedName>
</protein>
<dbReference type="Pfam" id="PF00085">
    <property type="entry name" value="Thioredoxin"/>
    <property type="match status" value="1"/>
</dbReference>
<accession>A0A8S1D7J8</accession>
<gene>
    <name evidence="4" type="ORF">CLODIP_2_CD00725</name>
</gene>
<evidence type="ECO:0000313" key="4">
    <source>
        <dbReference type="EMBL" id="CAB3376205.1"/>
    </source>
</evidence>
<evidence type="ECO:0000256" key="1">
    <source>
        <dbReference type="SAM" id="Coils"/>
    </source>
</evidence>
<sequence>MAQSGAKVAALARRMAGRKKGEATQLQIEVSTEEEWEKLLQKEGLVVIDVYSGWCGPCVGMLGNLKKLKLEIGGELLHMATAKADEIETLTRFRNKSEPTWMFVAGGQMVNLMFGANAPRLCRMILDELAKETAVLNGEGERMTIPFNELTPEEKIRKEEEERRRLEAQAAEEEATAAKLNALRLLSLARRDVDPLHLVLLPPHVVTAGPETGAWLELTTALTEAGALILEEHQVELEPETASAALELGAEGSEARREWSIALQSGPCVALLLGTLLETTEQGVTLAELLRELIGPPIPLEAPPESLSHKYRDGDHIPGLWAPSEPEKRTSAVALLFPELQEADGGAAPVEVAVALFEAERQQEILSGLQGVAEKILAVALRQVGGHEETVLLGAENAEGRLMGERLVVAMRTDGEERAEAFELLTPLYVSPDPVMGVRDFQLLFPATDKKDDEETDAEEAKDKQEPLVEE</sequence>
<reference evidence="4 5" key="1">
    <citation type="submission" date="2020-04" db="EMBL/GenBank/DDBJ databases">
        <authorList>
            <person name="Alioto T."/>
            <person name="Alioto T."/>
            <person name="Gomez Garrido J."/>
        </authorList>
    </citation>
    <scope>NUCLEOTIDE SEQUENCE [LARGE SCALE GENOMIC DNA]</scope>
</reference>
<dbReference type="InterPro" id="IPR013766">
    <property type="entry name" value="Thioredoxin_domain"/>
</dbReference>
<dbReference type="Gene3D" id="3.30.70.141">
    <property type="entry name" value="Nucleoside diphosphate kinase-like domain"/>
    <property type="match status" value="1"/>
</dbReference>
<evidence type="ECO:0000256" key="2">
    <source>
        <dbReference type="SAM" id="MobiDB-lite"/>
    </source>
</evidence>
<dbReference type="InterPro" id="IPR051766">
    <property type="entry name" value="TXND_domain-containing"/>
</dbReference>
<dbReference type="PROSITE" id="PS00194">
    <property type="entry name" value="THIOREDOXIN_1"/>
    <property type="match status" value="1"/>
</dbReference>
<dbReference type="AlphaFoldDB" id="A0A8S1D7J8"/>
<dbReference type="EMBL" id="CADEPI010000125">
    <property type="protein sequence ID" value="CAB3376205.1"/>
    <property type="molecule type" value="Genomic_DNA"/>
</dbReference>
<proteinExistence type="predicted"/>
<comment type="caution">
    <text evidence="4">The sequence shown here is derived from an EMBL/GenBank/DDBJ whole genome shotgun (WGS) entry which is preliminary data.</text>
</comment>
<dbReference type="InterPro" id="IPR036249">
    <property type="entry name" value="Thioredoxin-like_sf"/>
</dbReference>
<evidence type="ECO:0000259" key="3">
    <source>
        <dbReference type="Pfam" id="PF00085"/>
    </source>
</evidence>
<dbReference type="InterPro" id="IPR036850">
    <property type="entry name" value="NDK-like_dom_sf"/>
</dbReference>
<dbReference type="CDD" id="cd02948">
    <property type="entry name" value="TRX_NDPK"/>
    <property type="match status" value="1"/>
</dbReference>
<dbReference type="PANTHER" id="PTHR46135">
    <property type="entry name" value="NME/NM23 FAMILY MEMBER 8"/>
    <property type="match status" value="1"/>
</dbReference>
<feature type="coiled-coil region" evidence="1">
    <location>
        <begin position="156"/>
        <end position="183"/>
    </location>
</feature>